<accession>A0A8H6ZPY8</accession>
<gene>
    <name evidence="2" type="ORF">PC9H_009585</name>
</gene>
<feature type="region of interest" description="Disordered" evidence="1">
    <location>
        <begin position="1"/>
        <end position="25"/>
    </location>
</feature>
<dbReference type="Proteomes" id="UP000623687">
    <property type="component" value="Unassembled WGS sequence"/>
</dbReference>
<feature type="compositionally biased region" description="Low complexity" evidence="1">
    <location>
        <begin position="53"/>
        <end position="64"/>
    </location>
</feature>
<feature type="region of interest" description="Disordered" evidence="1">
    <location>
        <begin position="51"/>
        <end position="121"/>
    </location>
</feature>
<dbReference type="RefSeq" id="XP_036628473.1">
    <property type="nucleotide sequence ID" value="XM_036779084.1"/>
</dbReference>
<evidence type="ECO:0000313" key="3">
    <source>
        <dbReference type="Proteomes" id="UP000623687"/>
    </source>
</evidence>
<feature type="region of interest" description="Disordered" evidence="1">
    <location>
        <begin position="194"/>
        <end position="339"/>
    </location>
</feature>
<feature type="compositionally biased region" description="Polar residues" evidence="1">
    <location>
        <begin position="233"/>
        <end position="248"/>
    </location>
</feature>
<evidence type="ECO:0000256" key="1">
    <source>
        <dbReference type="SAM" id="MobiDB-lite"/>
    </source>
</evidence>
<proteinExistence type="predicted"/>
<evidence type="ECO:0008006" key="4">
    <source>
        <dbReference type="Google" id="ProtNLM"/>
    </source>
</evidence>
<dbReference type="VEuPathDB" id="FungiDB:PC9H_009585"/>
<name>A0A8H6ZPY8_PLEOS</name>
<dbReference type="GO" id="GO:0003700">
    <property type="term" value="F:DNA-binding transcription factor activity"/>
    <property type="evidence" value="ECO:0007669"/>
    <property type="project" value="InterPro"/>
</dbReference>
<organism evidence="2 3">
    <name type="scientific">Pleurotus ostreatus</name>
    <name type="common">Oyster mushroom</name>
    <name type="synonym">White-rot fungus</name>
    <dbReference type="NCBI Taxonomy" id="5322"/>
    <lineage>
        <taxon>Eukaryota</taxon>
        <taxon>Fungi</taxon>
        <taxon>Dikarya</taxon>
        <taxon>Basidiomycota</taxon>
        <taxon>Agaricomycotina</taxon>
        <taxon>Agaricomycetes</taxon>
        <taxon>Agaricomycetidae</taxon>
        <taxon>Agaricales</taxon>
        <taxon>Pleurotineae</taxon>
        <taxon>Pleurotaceae</taxon>
        <taxon>Pleurotus</taxon>
    </lineage>
</organism>
<comment type="caution">
    <text evidence="2">The sequence shown here is derived from an EMBL/GenBank/DDBJ whole genome shotgun (WGS) entry which is preliminary data.</text>
</comment>
<feature type="compositionally biased region" description="Polar residues" evidence="1">
    <location>
        <begin position="257"/>
        <end position="271"/>
    </location>
</feature>
<dbReference type="EMBL" id="JACETU010000007">
    <property type="protein sequence ID" value="KAF7424279.1"/>
    <property type="molecule type" value="Genomic_DNA"/>
</dbReference>
<feature type="compositionally biased region" description="Low complexity" evidence="1">
    <location>
        <begin position="84"/>
        <end position="108"/>
    </location>
</feature>
<reference evidence="2" key="1">
    <citation type="submission" date="2019-07" db="EMBL/GenBank/DDBJ databases">
        <authorList>
            <person name="Palmer J.M."/>
        </authorList>
    </citation>
    <scope>NUCLEOTIDE SEQUENCE</scope>
    <source>
        <strain evidence="2">PC9</strain>
    </source>
</reference>
<keyword evidence="3" id="KW-1185">Reference proteome</keyword>
<dbReference type="SUPFAM" id="SSF57959">
    <property type="entry name" value="Leucine zipper domain"/>
    <property type="match status" value="1"/>
</dbReference>
<dbReference type="Gene3D" id="1.20.5.170">
    <property type="match status" value="1"/>
</dbReference>
<feature type="compositionally biased region" description="Polar residues" evidence="1">
    <location>
        <begin position="109"/>
        <end position="119"/>
    </location>
</feature>
<feature type="compositionally biased region" description="Polar residues" evidence="1">
    <location>
        <begin position="205"/>
        <end position="214"/>
    </location>
</feature>
<protein>
    <recommendedName>
        <fullName evidence="4">BZIP domain-containing protein</fullName>
    </recommendedName>
</protein>
<evidence type="ECO:0000313" key="2">
    <source>
        <dbReference type="EMBL" id="KAF7424279.1"/>
    </source>
</evidence>
<dbReference type="InterPro" id="IPR046347">
    <property type="entry name" value="bZIP_sf"/>
</dbReference>
<dbReference type="GeneID" id="59379403"/>
<dbReference type="AlphaFoldDB" id="A0A8H6ZPY8"/>
<sequence>MSSKRGRKRNDNLPPNRARDVQRAFRARRAAHLEALEQRVSELEEENDCLRQALNLPPANRPLLGKGPTGKDKPKLNESAQLFSSSRDSSSADADSPTSTRTSSLSPSAITASMPSRSVQVVDATAPWEPLVVNDHADSQLSTASPTFQLPPMSAPLPSKPFQYPSVYHSPPMHAMSPAARHSISGPLYTMDSQTFAPQSEDRPMSTTYGSNGNYMMRMDGMREQQRQPDYSYHQSPYDSHTASSMSAESPPATAPAHSQSHLSQRESYSASLAYPHRRSQTEPQYSLGFSHLPPPPPSQNLMRPQSPLRLQENGMQPHPQSYPRHATYAPDGRLDSLS</sequence>
<dbReference type="OrthoDB" id="2552152at2759"/>